<dbReference type="SUPFAM" id="SSF55347">
    <property type="entry name" value="Glyceraldehyde-3-phosphate dehydrogenase-like, C-terminal domain"/>
    <property type="match status" value="1"/>
</dbReference>
<dbReference type="Gene3D" id="3.40.50.720">
    <property type="entry name" value="NAD(P)-binding Rossmann-like Domain"/>
    <property type="match status" value="1"/>
</dbReference>
<dbReference type="Proteomes" id="UP000613193">
    <property type="component" value="Unassembled WGS sequence"/>
</dbReference>
<dbReference type="PANTHER" id="PTHR43818:SF11">
    <property type="entry name" value="BCDNA.GH03377"/>
    <property type="match status" value="1"/>
</dbReference>
<keyword evidence="4" id="KW-1185">Reference proteome</keyword>
<dbReference type="EMBL" id="JAEHFW010000002">
    <property type="protein sequence ID" value="MBK0379897.1"/>
    <property type="molecule type" value="Genomic_DNA"/>
</dbReference>
<dbReference type="Pfam" id="PF01408">
    <property type="entry name" value="GFO_IDH_MocA"/>
    <property type="match status" value="1"/>
</dbReference>
<gene>
    <name evidence="3" type="ORF">I5M19_11290</name>
</gene>
<dbReference type="RefSeq" id="WP_200066438.1">
    <property type="nucleotide sequence ID" value="NZ_JAEHFW010000002.1"/>
</dbReference>
<dbReference type="PANTHER" id="PTHR43818">
    <property type="entry name" value="BCDNA.GH03377"/>
    <property type="match status" value="1"/>
</dbReference>
<dbReference type="InterPro" id="IPR050463">
    <property type="entry name" value="Gfo/Idh/MocA_oxidrdct_glycsds"/>
</dbReference>
<feature type="domain" description="Gfo/Idh/MocA-like oxidoreductase N-terminal" evidence="2">
    <location>
        <begin position="49"/>
        <end position="168"/>
    </location>
</feature>
<dbReference type="SUPFAM" id="SSF51735">
    <property type="entry name" value="NAD(P)-binding Rossmann-fold domains"/>
    <property type="match status" value="1"/>
</dbReference>
<dbReference type="GO" id="GO:0000166">
    <property type="term" value="F:nucleotide binding"/>
    <property type="evidence" value="ECO:0007669"/>
    <property type="project" value="InterPro"/>
</dbReference>
<dbReference type="InterPro" id="IPR000683">
    <property type="entry name" value="Gfo/Idh/MocA-like_OxRdtase_N"/>
</dbReference>
<evidence type="ECO:0000313" key="4">
    <source>
        <dbReference type="Proteomes" id="UP000613193"/>
    </source>
</evidence>
<organism evidence="3 4">
    <name type="scientific">Mucilaginibacter segetis</name>
    <dbReference type="NCBI Taxonomy" id="2793071"/>
    <lineage>
        <taxon>Bacteria</taxon>
        <taxon>Pseudomonadati</taxon>
        <taxon>Bacteroidota</taxon>
        <taxon>Sphingobacteriia</taxon>
        <taxon>Sphingobacteriales</taxon>
        <taxon>Sphingobacteriaceae</taxon>
        <taxon>Mucilaginibacter</taxon>
    </lineage>
</organism>
<evidence type="ECO:0000256" key="1">
    <source>
        <dbReference type="ARBA" id="ARBA00023002"/>
    </source>
</evidence>
<name>A0A934UNG9_9SPHI</name>
<sequence>MSTDRRKFLKHLGTSVLLTSASLTSLAAREENELRILRAEKRVGPNDKIRIATIGMGIMGFNDTRAALTVPGVELVGCCDLYKGRLERAKEVFGKDIFTTDDHRAILDRKDVDAVIIATSDNWHSAIAIDAMHKGKAVYSEKPMVHKISQGLEEIKVQKQTKSVFQVGSQRVSSIAYKKAKELYEAGAIGQINSIEASFNRQSALGAWQYTIPFDASVQTVDWARFQANAPVKYDYDSKRFFRWRNYREYGTGVAGDLFVHLLSGIHFITSSKGPEKIYSIGDLAYWKDGRNVPDVMSAVIHYGETKEHPAFQVTLRVNFISGEGDHSTTKIVGSEGVMDLGGEGDGFTIRKSKMPVAPGIGGWDSLYTFTEAQQKALMDDYNKRYSQADQQEPNIPGLTYRAPEGYNASNDHFANFMDAVRNGMPVVEDAVFGFRAAAPCLACNDSYFENKVIHWDAENMKIV</sequence>
<dbReference type="AlphaFoldDB" id="A0A934UNG9"/>
<dbReference type="InterPro" id="IPR036291">
    <property type="entry name" value="NAD(P)-bd_dom_sf"/>
</dbReference>
<keyword evidence="1" id="KW-0560">Oxidoreductase</keyword>
<proteinExistence type="predicted"/>
<reference evidence="3" key="1">
    <citation type="submission" date="2020-12" db="EMBL/GenBank/DDBJ databases">
        <title>Bacterial novel species Mucilaginibacter sp. SD-g isolated from soil.</title>
        <authorList>
            <person name="Jung H.-Y."/>
        </authorList>
    </citation>
    <scope>NUCLEOTIDE SEQUENCE</scope>
    <source>
        <strain evidence="3">SD-g</strain>
    </source>
</reference>
<comment type="caution">
    <text evidence="3">The sequence shown here is derived from an EMBL/GenBank/DDBJ whole genome shotgun (WGS) entry which is preliminary data.</text>
</comment>
<accession>A0A934UNG9</accession>
<dbReference type="GO" id="GO:0016491">
    <property type="term" value="F:oxidoreductase activity"/>
    <property type="evidence" value="ECO:0007669"/>
    <property type="project" value="UniProtKB-KW"/>
</dbReference>
<evidence type="ECO:0000313" key="3">
    <source>
        <dbReference type="EMBL" id="MBK0379897.1"/>
    </source>
</evidence>
<protein>
    <submittedName>
        <fullName evidence="3">Gfo/Idh/MocA family oxidoreductase</fullName>
    </submittedName>
</protein>
<evidence type="ECO:0000259" key="2">
    <source>
        <dbReference type="Pfam" id="PF01408"/>
    </source>
</evidence>
<dbReference type="Gene3D" id="3.30.360.10">
    <property type="entry name" value="Dihydrodipicolinate Reductase, domain 2"/>
    <property type="match status" value="1"/>
</dbReference>